<dbReference type="SUPFAM" id="SSF53335">
    <property type="entry name" value="S-adenosyl-L-methionine-dependent methyltransferases"/>
    <property type="match status" value="1"/>
</dbReference>
<evidence type="ECO:0008006" key="3">
    <source>
        <dbReference type="Google" id="ProtNLM"/>
    </source>
</evidence>
<sequence>MTIPANNLRALHGRTYHAFCEGKYLLLNDEPEKDWMDMMHRIYEETLSELFLASISGSPHHILDMGMGTGIWAIECAECVNQKPMSMGNDLSPIQPTLVPSNCIFEIDNFEKWELSYEFDLIHGCELDGSIFNCKELCRGTFRHLKPGGYFELKSLEHGFFSDDETHKKAVHALEWQEHIIEGRNKLLKPFCRATLCTQGMGEAGFVNIQIQRFKIPIGPWPECNKLKLLGSFACQDILKGLEAFSLQVFTRGLQWSMDELQVYLVQVRNDLKREELHIYRELYVIYGQKPKAKE</sequence>
<dbReference type="InterPro" id="IPR029063">
    <property type="entry name" value="SAM-dependent_MTases_sf"/>
</dbReference>
<accession>A0A179U804</accession>
<protein>
    <recommendedName>
        <fullName evidence="3">S-adenosyl-L-methionine-dependent methyltransferase</fullName>
    </recommendedName>
</protein>
<gene>
    <name evidence="1" type="ORF">BDBG_16194</name>
</gene>
<dbReference type="AlphaFoldDB" id="A0A179U804"/>
<evidence type="ECO:0000313" key="2">
    <source>
        <dbReference type="Proteomes" id="UP000002038"/>
    </source>
</evidence>
<name>A0A179U804_BLAGS</name>
<dbReference type="Pfam" id="PF13489">
    <property type="entry name" value="Methyltransf_23"/>
    <property type="match status" value="1"/>
</dbReference>
<dbReference type="GO" id="GO:0008168">
    <property type="term" value="F:methyltransferase activity"/>
    <property type="evidence" value="ECO:0007669"/>
    <property type="project" value="TreeGrafter"/>
</dbReference>
<evidence type="ECO:0000313" key="1">
    <source>
        <dbReference type="EMBL" id="OAT04136.1"/>
    </source>
</evidence>
<dbReference type="Gene3D" id="3.40.50.150">
    <property type="entry name" value="Vaccinia Virus protein VP39"/>
    <property type="match status" value="1"/>
</dbReference>
<dbReference type="RefSeq" id="XP_031576008.1">
    <property type="nucleotide sequence ID" value="XM_031724194.1"/>
</dbReference>
<dbReference type="PANTHER" id="PTHR43591">
    <property type="entry name" value="METHYLTRANSFERASE"/>
    <property type="match status" value="1"/>
</dbReference>
<keyword evidence="2" id="KW-1185">Reference proteome</keyword>
<reference evidence="2" key="1">
    <citation type="journal article" date="2015" name="PLoS Genet.">
        <title>The dynamic genome and transcriptome of the human fungal pathogen Blastomyces and close relative Emmonsia.</title>
        <authorList>
            <person name="Munoz J.F."/>
            <person name="Gauthier G.M."/>
            <person name="Desjardins C.A."/>
            <person name="Gallo J.E."/>
            <person name="Holder J."/>
            <person name="Sullivan T.D."/>
            <person name="Marty A.J."/>
            <person name="Carmen J.C."/>
            <person name="Chen Z."/>
            <person name="Ding L."/>
            <person name="Gujja S."/>
            <person name="Magrini V."/>
            <person name="Misas E."/>
            <person name="Mitreva M."/>
            <person name="Priest M."/>
            <person name="Saif S."/>
            <person name="Whiston E.A."/>
            <person name="Young S."/>
            <person name="Zeng Q."/>
            <person name="Goldman W.E."/>
            <person name="Mardis E.R."/>
            <person name="Taylor J.W."/>
            <person name="McEwen J.G."/>
            <person name="Clay O.K."/>
            <person name="Klein B.S."/>
            <person name="Cuomo C.A."/>
        </authorList>
    </citation>
    <scope>NUCLEOTIDE SEQUENCE [LARGE SCALE GENOMIC DNA]</scope>
    <source>
        <strain evidence="2">SLH14081</strain>
    </source>
</reference>
<proteinExistence type="predicted"/>
<dbReference type="VEuPathDB" id="FungiDB:BDBG_16194"/>
<dbReference type="KEGG" id="bgh:BDBG_16194"/>
<organism evidence="1 2">
    <name type="scientific">Blastomyces gilchristii (strain SLH14081)</name>
    <name type="common">Blastomyces dermatitidis</name>
    <dbReference type="NCBI Taxonomy" id="559298"/>
    <lineage>
        <taxon>Eukaryota</taxon>
        <taxon>Fungi</taxon>
        <taxon>Dikarya</taxon>
        <taxon>Ascomycota</taxon>
        <taxon>Pezizomycotina</taxon>
        <taxon>Eurotiomycetes</taxon>
        <taxon>Eurotiomycetidae</taxon>
        <taxon>Onygenales</taxon>
        <taxon>Ajellomycetaceae</taxon>
        <taxon>Blastomyces</taxon>
    </lineage>
</organism>
<dbReference type="Proteomes" id="UP000002038">
    <property type="component" value="Unassembled WGS sequence"/>
</dbReference>
<dbReference type="OrthoDB" id="2013972at2759"/>
<dbReference type="EMBL" id="GG657448">
    <property type="protein sequence ID" value="OAT04136.1"/>
    <property type="molecule type" value="Genomic_DNA"/>
</dbReference>
<dbReference type="PANTHER" id="PTHR43591:SF24">
    <property type="entry name" value="2-METHOXY-6-POLYPRENYL-1,4-BENZOQUINOL METHYLASE, MITOCHONDRIAL"/>
    <property type="match status" value="1"/>
</dbReference>
<dbReference type="GeneID" id="8508137"/>